<dbReference type="Proteomes" id="UP000198584">
    <property type="component" value="Unassembled WGS sequence"/>
</dbReference>
<keyword evidence="1" id="KW-0533">Nickel</keyword>
<gene>
    <name evidence="4" type="ORF">SAMN05421743_103125</name>
</gene>
<evidence type="ECO:0000256" key="2">
    <source>
        <dbReference type="ARBA" id="ARBA00022723"/>
    </source>
</evidence>
<dbReference type="EMBL" id="FNQR01000003">
    <property type="protein sequence ID" value="SEA18689.1"/>
    <property type="molecule type" value="Genomic_DNA"/>
</dbReference>
<proteinExistence type="predicted"/>
<keyword evidence="2" id="KW-0479">Metal-binding</keyword>
<dbReference type="PANTHER" id="PTHR34535">
    <property type="entry name" value="HYDROGENASE MATURATION FACTOR HYPA"/>
    <property type="match status" value="1"/>
</dbReference>
<dbReference type="AlphaFoldDB" id="A0A1H3Z4G8"/>
<accession>A0A1H3Z4G8</accession>
<reference evidence="4 5" key="1">
    <citation type="submission" date="2016-10" db="EMBL/GenBank/DDBJ databases">
        <authorList>
            <person name="de Groot N.N."/>
        </authorList>
    </citation>
    <scope>NUCLEOTIDE SEQUENCE [LARGE SCALE GENOMIC DNA]</scope>
    <source>
        <strain evidence="4 5">CCM7597</strain>
    </source>
</reference>
<evidence type="ECO:0000313" key="5">
    <source>
        <dbReference type="Proteomes" id="UP000198584"/>
    </source>
</evidence>
<evidence type="ECO:0000256" key="1">
    <source>
        <dbReference type="ARBA" id="ARBA00022596"/>
    </source>
</evidence>
<dbReference type="GO" id="GO:0008270">
    <property type="term" value="F:zinc ion binding"/>
    <property type="evidence" value="ECO:0007669"/>
    <property type="project" value="TreeGrafter"/>
</dbReference>
<dbReference type="Gene3D" id="3.30.2320.50">
    <property type="match status" value="1"/>
</dbReference>
<evidence type="ECO:0000313" key="4">
    <source>
        <dbReference type="EMBL" id="SEA18689.1"/>
    </source>
</evidence>
<evidence type="ECO:0000256" key="3">
    <source>
        <dbReference type="ARBA" id="ARBA00022833"/>
    </source>
</evidence>
<dbReference type="STRING" id="571932.SAMN05421743_103125"/>
<keyword evidence="5" id="KW-1185">Reference proteome</keyword>
<organism evidence="4 5">
    <name type="scientific">Thalassobacillus cyri</name>
    <dbReference type="NCBI Taxonomy" id="571932"/>
    <lineage>
        <taxon>Bacteria</taxon>
        <taxon>Bacillati</taxon>
        <taxon>Bacillota</taxon>
        <taxon>Bacilli</taxon>
        <taxon>Bacillales</taxon>
        <taxon>Bacillaceae</taxon>
        <taxon>Thalassobacillus</taxon>
    </lineage>
</organism>
<dbReference type="Pfam" id="PF01155">
    <property type="entry name" value="HypA"/>
    <property type="match status" value="1"/>
</dbReference>
<dbReference type="GO" id="GO:0016151">
    <property type="term" value="F:nickel cation binding"/>
    <property type="evidence" value="ECO:0007669"/>
    <property type="project" value="InterPro"/>
</dbReference>
<sequence>MHEVSLIYEVLVHVEQASRQEGMDKVTTIKLTIGNQMMVMPEALQFAFDTLRKEPAAEAELKWEIVEGNDFYIDYIEGEEASD</sequence>
<dbReference type="RefSeq" id="WP_093042967.1">
    <property type="nucleotide sequence ID" value="NZ_FNQR01000003.1"/>
</dbReference>
<protein>
    <submittedName>
        <fullName evidence="4">Hydrogenase nickel incorporation protein HypA/HybF</fullName>
    </submittedName>
</protein>
<dbReference type="OrthoDB" id="9800361at2"/>
<dbReference type="PANTHER" id="PTHR34535:SF3">
    <property type="entry name" value="HYDROGENASE MATURATION FACTOR HYPA"/>
    <property type="match status" value="1"/>
</dbReference>
<dbReference type="GO" id="GO:0051604">
    <property type="term" value="P:protein maturation"/>
    <property type="evidence" value="ECO:0007669"/>
    <property type="project" value="InterPro"/>
</dbReference>
<keyword evidence="3" id="KW-0862">Zinc</keyword>
<name>A0A1H3Z4G8_9BACI</name>
<dbReference type="InterPro" id="IPR000688">
    <property type="entry name" value="HypA/HybF"/>
</dbReference>